<reference evidence="6 7" key="1">
    <citation type="submission" date="2016-10" db="EMBL/GenBank/DDBJ databases">
        <authorList>
            <person name="de Groot N.N."/>
        </authorList>
    </citation>
    <scope>NUCLEOTIDE SEQUENCE [LARGE SCALE GENOMIC DNA]</scope>
    <source>
        <strain evidence="6 7">DSM 28286</strain>
    </source>
</reference>
<keyword evidence="4" id="KW-0961">Cell wall biogenesis/degradation</keyword>
<protein>
    <recommendedName>
        <fullName evidence="2">N-acetylmuramoyl-L-alanine amidase</fullName>
        <ecNumber evidence="2">3.5.1.28</ecNumber>
    </recommendedName>
</protein>
<evidence type="ECO:0000256" key="4">
    <source>
        <dbReference type="ARBA" id="ARBA00023316"/>
    </source>
</evidence>
<dbReference type="PANTHER" id="PTHR30417:SF1">
    <property type="entry name" value="N-ACETYLMURAMOYL-L-ALANINE AMIDASE AMID"/>
    <property type="match status" value="1"/>
</dbReference>
<feature type="domain" description="N-acetylmuramoyl-L-alanine amidase" evidence="5">
    <location>
        <begin position="53"/>
        <end position="184"/>
    </location>
</feature>
<dbReference type="InterPro" id="IPR002502">
    <property type="entry name" value="Amidase_domain"/>
</dbReference>
<keyword evidence="3" id="KW-0378">Hydrolase</keyword>
<proteinExistence type="predicted"/>
<keyword evidence="7" id="KW-1185">Reference proteome</keyword>
<evidence type="ECO:0000313" key="7">
    <source>
        <dbReference type="Proteomes" id="UP000199031"/>
    </source>
</evidence>
<dbReference type="PANTHER" id="PTHR30417">
    <property type="entry name" value="N-ACETYLMURAMOYL-L-ALANINE AMIDASE AMID"/>
    <property type="match status" value="1"/>
</dbReference>
<evidence type="ECO:0000256" key="1">
    <source>
        <dbReference type="ARBA" id="ARBA00001561"/>
    </source>
</evidence>
<dbReference type="GO" id="GO:0019867">
    <property type="term" value="C:outer membrane"/>
    <property type="evidence" value="ECO:0007669"/>
    <property type="project" value="TreeGrafter"/>
</dbReference>
<gene>
    <name evidence="6" type="ORF">SAMN05444277_101827</name>
</gene>
<evidence type="ECO:0000256" key="2">
    <source>
        <dbReference type="ARBA" id="ARBA00011901"/>
    </source>
</evidence>
<name>A0A1I5SLT6_9BACT</name>
<dbReference type="GO" id="GO:0071555">
    <property type="term" value="P:cell wall organization"/>
    <property type="evidence" value="ECO:0007669"/>
    <property type="project" value="UniProtKB-KW"/>
</dbReference>
<dbReference type="Proteomes" id="UP000199031">
    <property type="component" value="Unassembled WGS sequence"/>
</dbReference>
<dbReference type="EC" id="3.5.1.28" evidence="2"/>
<dbReference type="InterPro" id="IPR036505">
    <property type="entry name" value="Amidase/PGRP_sf"/>
</dbReference>
<dbReference type="OrthoDB" id="9794842at2"/>
<sequence>MKYIICLFLVVCVSCVKRPYASTNKIYKQQVKDLAAVIKQYPLEDSFPNMDFVGTINFNLRKPNFVIIHHTAQNSCEQTLRTFTVTHSQVSAHYVICKDGTIHHMLNDYLRAWQAGISRWGNDRDINSSSIGIELDNNGFEDFTGPQIASLLHLLSALKKQYGIPTANFIGHGDIAPTRKNDPNFRFPWKMLADSGYSYWYDDTTNLALPPTFDDIQALRIIGFDVRDTTAAIIAFKRHWMQDTLPGLDSAQYKVLFNVMKKYQ</sequence>
<dbReference type="InterPro" id="IPR051206">
    <property type="entry name" value="NAMLAA_amidase_2"/>
</dbReference>
<dbReference type="CDD" id="cd06583">
    <property type="entry name" value="PGRP"/>
    <property type="match status" value="1"/>
</dbReference>
<organism evidence="6 7">
    <name type="scientific">Parafilimonas terrae</name>
    <dbReference type="NCBI Taxonomy" id="1465490"/>
    <lineage>
        <taxon>Bacteria</taxon>
        <taxon>Pseudomonadati</taxon>
        <taxon>Bacteroidota</taxon>
        <taxon>Chitinophagia</taxon>
        <taxon>Chitinophagales</taxon>
        <taxon>Chitinophagaceae</taxon>
        <taxon>Parafilimonas</taxon>
    </lineage>
</organism>
<comment type="catalytic activity">
    <reaction evidence="1">
        <text>Hydrolyzes the link between N-acetylmuramoyl residues and L-amino acid residues in certain cell-wall glycopeptides.</text>
        <dbReference type="EC" id="3.5.1.28"/>
    </reaction>
</comment>
<dbReference type="STRING" id="1465490.SAMN05444277_101827"/>
<evidence type="ECO:0000256" key="3">
    <source>
        <dbReference type="ARBA" id="ARBA00022801"/>
    </source>
</evidence>
<dbReference type="Gene3D" id="3.40.80.10">
    <property type="entry name" value="Peptidoglycan recognition protein-like"/>
    <property type="match status" value="1"/>
</dbReference>
<dbReference type="GO" id="GO:0008745">
    <property type="term" value="F:N-acetylmuramoyl-L-alanine amidase activity"/>
    <property type="evidence" value="ECO:0007669"/>
    <property type="project" value="UniProtKB-EC"/>
</dbReference>
<evidence type="ECO:0000313" key="6">
    <source>
        <dbReference type="EMBL" id="SFP71601.1"/>
    </source>
</evidence>
<dbReference type="GO" id="GO:0009253">
    <property type="term" value="P:peptidoglycan catabolic process"/>
    <property type="evidence" value="ECO:0007669"/>
    <property type="project" value="InterPro"/>
</dbReference>
<dbReference type="AlphaFoldDB" id="A0A1I5SLT6"/>
<evidence type="ECO:0000259" key="5">
    <source>
        <dbReference type="SMART" id="SM00644"/>
    </source>
</evidence>
<dbReference type="EMBL" id="FOXQ01000001">
    <property type="protein sequence ID" value="SFP71601.1"/>
    <property type="molecule type" value="Genomic_DNA"/>
</dbReference>
<dbReference type="Pfam" id="PF01510">
    <property type="entry name" value="Amidase_2"/>
    <property type="match status" value="1"/>
</dbReference>
<accession>A0A1I5SLT6</accession>
<dbReference type="GO" id="GO:0009254">
    <property type="term" value="P:peptidoglycan turnover"/>
    <property type="evidence" value="ECO:0007669"/>
    <property type="project" value="TreeGrafter"/>
</dbReference>
<dbReference type="RefSeq" id="WP_090654715.1">
    <property type="nucleotide sequence ID" value="NZ_FOXQ01000001.1"/>
</dbReference>
<dbReference type="SUPFAM" id="SSF55846">
    <property type="entry name" value="N-acetylmuramoyl-L-alanine amidase-like"/>
    <property type="match status" value="1"/>
</dbReference>
<dbReference type="SMART" id="SM00644">
    <property type="entry name" value="Ami_2"/>
    <property type="match status" value="1"/>
</dbReference>